<evidence type="ECO:0000256" key="4">
    <source>
        <dbReference type="ARBA" id="ARBA00022722"/>
    </source>
</evidence>
<name>A0A8T8W990_9EURY</name>
<dbReference type="Gene3D" id="3.90.1570.50">
    <property type="match status" value="1"/>
</dbReference>
<dbReference type="GO" id="GO:0009035">
    <property type="term" value="F:type I site-specific deoxyribonuclease activity"/>
    <property type="evidence" value="ECO:0007669"/>
    <property type="project" value="UniProtKB-EC"/>
</dbReference>
<keyword evidence="10" id="KW-0238">DNA-binding</keyword>
<dbReference type="InterPro" id="IPR021810">
    <property type="entry name" value="T1RH-like_C"/>
</dbReference>
<dbReference type="InterPro" id="IPR027417">
    <property type="entry name" value="P-loop_NTPase"/>
</dbReference>
<feature type="domain" description="Helicase C-terminal" evidence="12">
    <location>
        <begin position="552"/>
        <end position="726"/>
    </location>
</feature>
<dbReference type="EC" id="3.1.21.3" evidence="3"/>
<keyword evidence="5" id="KW-0547">Nucleotide-binding</keyword>
<evidence type="ECO:0000259" key="11">
    <source>
        <dbReference type="PROSITE" id="PS51192"/>
    </source>
</evidence>
<dbReference type="NCBIfam" id="TIGR00348">
    <property type="entry name" value="hsdR"/>
    <property type="match status" value="1"/>
</dbReference>
<keyword evidence="9" id="KW-0067">ATP-binding</keyword>
<dbReference type="GO" id="GO:0003677">
    <property type="term" value="F:DNA binding"/>
    <property type="evidence" value="ECO:0007669"/>
    <property type="project" value="UniProtKB-KW"/>
</dbReference>
<dbReference type="CDD" id="cd18800">
    <property type="entry name" value="SF2_C_EcoR124I-like"/>
    <property type="match status" value="1"/>
</dbReference>
<evidence type="ECO:0000256" key="6">
    <source>
        <dbReference type="ARBA" id="ARBA00022747"/>
    </source>
</evidence>
<evidence type="ECO:0000256" key="2">
    <source>
        <dbReference type="ARBA" id="ARBA00008598"/>
    </source>
</evidence>
<dbReference type="SMART" id="SM00487">
    <property type="entry name" value="DEXDc"/>
    <property type="match status" value="1"/>
</dbReference>
<sequence length="1014" mass="117175">MAKSATPDESGVKEDVLRWLECLNYDTYGLGEDEGEGATTLDEKYGRDPTEVIYYGMLREWLVESEVGNNDQITEDNVDDFLTSLRRDLAHDSANLVEANEEFHRLLVRGKRFAVTSEEGKETKRIFVRLVDLRDIENNRFVAADEFRVKRGGNSIRPDVNLFVNGIPLVTMELKSLAQENDYYDAISDLRDYEEDVSRLFVPNLWNVAVDSMAYRYGAVGATSSFYMPWEADEEATPPEYRVEEEEDANPLKEPVLAMCNHETLLDVLRNFVFYEHRTGGTTKIIPRYMQYYAANRILDRVREGRTDEAMRRGLIWHTQGSGKSFTMLYAARMLLERGVLDHPKVVLVVDTKDLEDQMAQTLNNLGNFEMFTRAKNIDHLERRLQTDQSELIVTTIQKFEDVESNLQRDQPTVVMSDEAHRFMEKDLGNKLAAALPDAFHFGFTGTPVRESERDTFSNYRPEGKPEELYLHYYSIGDGIDDGLILPVHFTLRHDMEWEIDADAIDLDFDREFSTLSVDERQDVIEKYLTTTEISELRPRVEEVVWAGDQRGIIDHFEKTVRPNHWKGMVVTPSRKAAAIYGEELRKYYDPEEVEVLYTSTGNDSETVRQFHTTPEERDAIVENFKDPDGDPKLLVVVDMLLTGFDAPVLKTMYLDRNLKNHNLLQAIARTNRPADGKHNGEIVDYQGVFANLDDALDYGADVRSEIDRSRKQLLEDIEALVDDLLGLFDDIPRDNRQETLNKCLARLSKPQPKRDFKQGYRELQDLYETLSPDKELVGRGIQDDYKWLTNVFVAYRLNNNREENPEENLREKTKKIIADNVEIGEIKDTYPVYKLGEKHLQQVDQMTEPAAKANAIEHATREHLQPRVDRNPKYKSLSEKLEDIVDRWQRGDLTDPDAVEKLERVERDVIDFEVELDEHGLSEGAHAIYSELTDNYGDEVAGEDEAERIATDISEQFDAEIERFEGWETSSETRKKIRRLLIRRLAKEHGKVALAKDDRFLEQTIEYLIENAD</sequence>
<keyword evidence="6" id="KW-0680">Restriction system</keyword>
<dbReference type="CDD" id="cd22332">
    <property type="entry name" value="HsdR_N"/>
    <property type="match status" value="1"/>
</dbReference>
<dbReference type="InterPro" id="IPR040980">
    <property type="entry name" value="SWI2_SNF2"/>
</dbReference>
<gene>
    <name evidence="13" type="ORF">K6T50_08330</name>
</gene>
<comment type="similarity">
    <text evidence="2">Belongs to the HsdR family.</text>
</comment>
<dbReference type="GO" id="GO:0009307">
    <property type="term" value="P:DNA restriction-modification system"/>
    <property type="evidence" value="ECO:0007669"/>
    <property type="project" value="UniProtKB-KW"/>
</dbReference>
<dbReference type="GeneID" id="67178142"/>
<evidence type="ECO:0000256" key="7">
    <source>
        <dbReference type="ARBA" id="ARBA00022759"/>
    </source>
</evidence>
<dbReference type="Pfam" id="PF22679">
    <property type="entry name" value="T1R_D3-like"/>
    <property type="match status" value="1"/>
</dbReference>
<dbReference type="AlphaFoldDB" id="A0A8T8W990"/>
<keyword evidence="7 13" id="KW-0255">Endonuclease</keyword>
<evidence type="ECO:0000256" key="1">
    <source>
        <dbReference type="ARBA" id="ARBA00000851"/>
    </source>
</evidence>
<dbReference type="Pfam" id="PF11867">
    <property type="entry name" value="T1RH-like_C"/>
    <property type="match status" value="1"/>
</dbReference>
<dbReference type="SUPFAM" id="SSF52540">
    <property type="entry name" value="P-loop containing nucleoside triphosphate hydrolases"/>
    <property type="match status" value="2"/>
</dbReference>
<dbReference type="Gene3D" id="3.40.50.300">
    <property type="entry name" value="P-loop containing nucleotide triphosphate hydrolases"/>
    <property type="match status" value="2"/>
</dbReference>
<accession>A0A8T8W990</accession>
<dbReference type="RefSeq" id="WP_222606167.1">
    <property type="nucleotide sequence ID" value="NZ_CP081958.1"/>
</dbReference>
<dbReference type="InterPro" id="IPR004473">
    <property type="entry name" value="Restrct_endonuc_typeI_HsdR"/>
</dbReference>
<evidence type="ECO:0000256" key="8">
    <source>
        <dbReference type="ARBA" id="ARBA00022801"/>
    </source>
</evidence>
<evidence type="ECO:0000313" key="13">
    <source>
        <dbReference type="EMBL" id="QZP36344.1"/>
    </source>
</evidence>
<reference evidence="13 14" key="1">
    <citation type="journal article" date="2021" name="Int. J. Syst. Evol. Microbiol.">
        <title>Halobaculum halophilum sp. nov. and Halobaculum salinum sp. nov., isolated from salt lake and saline soil.</title>
        <authorList>
            <person name="Cui H.L."/>
            <person name="Shi X.W."/>
            <person name="Yin X.M."/>
            <person name="Yang X.Y."/>
            <person name="Hou J."/>
            <person name="Zhu L."/>
        </authorList>
    </citation>
    <scope>NUCLEOTIDE SEQUENCE [LARGE SCALE GENOMIC DNA]</scope>
    <source>
        <strain evidence="13 14">NBRC 109044</strain>
    </source>
</reference>
<dbReference type="EMBL" id="CP081958">
    <property type="protein sequence ID" value="QZP36344.1"/>
    <property type="molecule type" value="Genomic_DNA"/>
</dbReference>
<evidence type="ECO:0000256" key="9">
    <source>
        <dbReference type="ARBA" id="ARBA00022840"/>
    </source>
</evidence>
<dbReference type="Pfam" id="PF18766">
    <property type="entry name" value="SWI2_SNF2"/>
    <property type="match status" value="1"/>
</dbReference>
<dbReference type="Proteomes" id="UP000826254">
    <property type="component" value="Chromosome"/>
</dbReference>
<dbReference type="InterPro" id="IPR001650">
    <property type="entry name" value="Helicase_C-like"/>
</dbReference>
<dbReference type="InterPro" id="IPR051268">
    <property type="entry name" value="Type-I_R_enzyme_R_subunit"/>
</dbReference>
<dbReference type="InterPro" id="IPR007409">
    <property type="entry name" value="Restrct_endonuc_type1_HsdR_N"/>
</dbReference>
<keyword evidence="8" id="KW-0378">Hydrolase</keyword>
<dbReference type="KEGG" id="hmp:K6T50_08330"/>
<evidence type="ECO:0000256" key="5">
    <source>
        <dbReference type="ARBA" id="ARBA00022741"/>
    </source>
</evidence>
<comment type="catalytic activity">
    <reaction evidence="1">
        <text>Endonucleolytic cleavage of DNA to give random double-stranded fragments with terminal 5'-phosphates, ATP is simultaneously hydrolyzed.</text>
        <dbReference type="EC" id="3.1.21.3"/>
    </reaction>
</comment>
<dbReference type="PROSITE" id="PS51194">
    <property type="entry name" value="HELICASE_CTER"/>
    <property type="match status" value="1"/>
</dbReference>
<evidence type="ECO:0000256" key="10">
    <source>
        <dbReference type="ARBA" id="ARBA00023125"/>
    </source>
</evidence>
<keyword evidence="14" id="KW-1185">Reference proteome</keyword>
<organism evidence="13 14">
    <name type="scientific">Halobaculum magnesiiphilum</name>
    <dbReference type="NCBI Taxonomy" id="1017351"/>
    <lineage>
        <taxon>Archaea</taxon>
        <taxon>Methanobacteriati</taxon>
        <taxon>Methanobacteriota</taxon>
        <taxon>Stenosarchaea group</taxon>
        <taxon>Halobacteria</taxon>
        <taxon>Halobacteriales</taxon>
        <taxon>Haloferacaceae</taxon>
        <taxon>Halobaculum</taxon>
    </lineage>
</organism>
<protein>
    <recommendedName>
        <fullName evidence="3">type I site-specific deoxyribonuclease</fullName>
        <ecNumber evidence="3">3.1.21.3</ecNumber>
    </recommendedName>
</protein>
<dbReference type="PROSITE" id="PS51192">
    <property type="entry name" value="HELICASE_ATP_BIND_1"/>
    <property type="match status" value="1"/>
</dbReference>
<dbReference type="InterPro" id="IPR014001">
    <property type="entry name" value="Helicase_ATP-bd"/>
</dbReference>
<evidence type="ECO:0000256" key="3">
    <source>
        <dbReference type="ARBA" id="ARBA00012654"/>
    </source>
</evidence>
<dbReference type="GO" id="GO:0120545">
    <property type="term" value="F:nucleic acid conformation isomerase activity"/>
    <property type="evidence" value="ECO:0007669"/>
    <property type="project" value="UniProtKB-ARBA"/>
</dbReference>
<keyword evidence="4" id="KW-0540">Nuclease</keyword>
<dbReference type="Pfam" id="PF04313">
    <property type="entry name" value="HSDR_N"/>
    <property type="match status" value="1"/>
</dbReference>
<dbReference type="InterPro" id="IPR055180">
    <property type="entry name" value="HsdR_RecA-like_helicase_dom_2"/>
</dbReference>
<dbReference type="PANTHER" id="PTHR30195">
    <property type="entry name" value="TYPE I SITE-SPECIFIC DEOXYRIBONUCLEASE PROTEIN SUBUNIT M AND R"/>
    <property type="match status" value="1"/>
</dbReference>
<proteinExistence type="inferred from homology"/>
<evidence type="ECO:0000313" key="14">
    <source>
        <dbReference type="Proteomes" id="UP000826254"/>
    </source>
</evidence>
<feature type="domain" description="Helicase ATP-binding" evidence="11">
    <location>
        <begin position="305"/>
        <end position="466"/>
    </location>
</feature>
<dbReference type="GO" id="GO:0005524">
    <property type="term" value="F:ATP binding"/>
    <property type="evidence" value="ECO:0007669"/>
    <property type="project" value="UniProtKB-KW"/>
</dbReference>
<evidence type="ECO:0000259" key="12">
    <source>
        <dbReference type="PROSITE" id="PS51194"/>
    </source>
</evidence>
<dbReference type="PANTHER" id="PTHR30195:SF15">
    <property type="entry name" value="TYPE I RESTRICTION ENZYME HINDI ENDONUCLEASE SUBUNIT"/>
    <property type="match status" value="1"/>
</dbReference>
<dbReference type="REBASE" id="570523">
    <property type="entry name" value="Hma109044ORF8340P"/>
</dbReference>